<organism evidence="1 2">
    <name type="scientific">Virgibacillus oceani</name>
    <dbReference type="NCBI Taxonomy" id="1479511"/>
    <lineage>
        <taxon>Bacteria</taxon>
        <taxon>Bacillati</taxon>
        <taxon>Bacillota</taxon>
        <taxon>Bacilli</taxon>
        <taxon>Bacillales</taxon>
        <taxon>Bacillaceae</taxon>
        <taxon>Virgibacillus</taxon>
    </lineage>
</organism>
<name>A0A917M9R1_9BACI</name>
<reference evidence="1" key="2">
    <citation type="submission" date="2020-09" db="EMBL/GenBank/DDBJ databases">
        <authorList>
            <person name="Sun Q."/>
            <person name="Zhou Y."/>
        </authorList>
    </citation>
    <scope>NUCLEOTIDE SEQUENCE</scope>
    <source>
        <strain evidence="1">CGMCC 1.12754</strain>
    </source>
</reference>
<dbReference type="EMBL" id="BMFR01000030">
    <property type="protein sequence ID" value="GGG88189.1"/>
    <property type="molecule type" value="Genomic_DNA"/>
</dbReference>
<reference evidence="1" key="1">
    <citation type="journal article" date="2014" name="Int. J. Syst. Evol. Microbiol.">
        <title>Complete genome sequence of Corynebacterium casei LMG S-19264T (=DSM 44701T), isolated from a smear-ripened cheese.</title>
        <authorList>
            <consortium name="US DOE Joint Genome Institute (JGI-PGF)"/>
            <person name="Walter F."/>
            <person name="Albersmeier A."/>
            <person name="Kalinowski J."/>
            <person name="Ruckert C."/>
        </authorList>
    </citation>
    <scope>NUCLEOTIDE SEQUENCE</scope>
    <source>
        <strain evidence="1">CGMCC 1.12754</strain>
    </source>
</reference>
<keyword evidence="2" id="KW-1185">Reference proteome</keyword>
<comment type="caution">
    <text evidence="1">The sequence shown here is derived from an EMBL/GenBank/DDBJ whole genome shotgun (WGS) entry which is preliminary data.</text>
</comment>
<evidence type="ECO:0000313" key="2">
    <source>
        <dbReference type="Proteomes" id="UP000622860"/>
    </source>
</evidence>
<protein>
    <submittedName>
        <fullName evidence="1">Uncharacterized protein</fullName>
    </submittedName>
</protein>
<proteinExistence type="predicted"/>
<sequence length="76" mass="8696">MTKNNKYCNMQNELKYFVFMHHGNRSSYVSNNNVSGFIIVIRDGVYDEGKVFLIGIFSILEGWGIHEGKISAVSNY</sequence>
<accession>A0A917M9R1</accession>
<gene>
    <name evidence="1" type="ORF">GCM10011398_37700</name>
</gene>
<evidence type="ECO:0000313" key="1">
    <source>
        <dbReference type="EMBL" id="GGG88189.1"/>
    </source>
</evidence>
<dbReference type="Proteomes" id="UP000622860">
    <property type="component" value="Unassembled WGS sequence"/>
</dbReference>
<dbReference type="AlphaFoldDB" id="A0A917M9R1"/>